<dbReference type="EMBL" id="JYDU01000215">
    <property type="protein sequence ID" value="KRX88920.1"/>
    <property type="molecule type" value="Genomic_DNA"/>
</dbReference>
<evidence type="ECO:0000313" key="2">
    <source>
        <dbReference type="Proteomes" id="UP000054815"/>
    </source>
</evidence>
<proteinExistence type="predicted"/>
<protein>
    <submittedName>
        <fullName evidence="1">Uncharacterized protein</fullName>
    </submittedName>
</protein>
<gene>
    <name evidence="1" type="ORF">T4E_12204</name>
</gene>
<organism evidence="1 2">
    <name type="scientific">Trichinella pseudospiralis</name>
    <name type="common">Parasitic roundworm</name>
    <dbReference type="NCBI Taxonomy" id="6337"/>
    <lineage>
        <taxon>Eukaryota</taxon>
        <taxon>Metazoa</taxon>
        <taxon>Ecdysozoa</taxon>
        <taxon>Nematoda</taxon>
        <taxon>Enoplea</taxon>
        <taxon>Dorylaimia</taxon>
        <taxon>Trichinellida</taxon>
        <taxon>Trichinellidae</taxon>
        <taxon>Trichinella</taxon>
    </lineage>
</organism>
<reference evidence="1 2" key="1">
    <citation type="submission" date="2015-01" db="EMBL/GenBank/DDBJ databases">
        <title>Evolution of Trichinella species and genotypes.</title>
        <authorList>
            <person name="Korhonen P.K."/>
            <person name="Edoardo P."/>
            <person name="Giuseppe L.R."/>
            <person name="Gasser R.B."/>
        </authorList>
    </citation>
    <scope>NUCLEOTIDE SEQUENCE [LARGE SCALE GENOMIC DNA]</scope>
    <source>
        <strain evidence="1">ISS141</strain>
    </source>
</reference>
<dbReference type="AlphaFoldDB" id="A0A0V0XLW8"/>
<accession>A0A0V0XLW8</accession>
<name>A0A0V0XLW8_TRIPS</name>
<sequence length="91" mass="10139">MYDNEIPNTLDNLVLEVNKSGISSCARGRLIVQNNEKKHYQNPTYSFDAMEVIDVSAMVESDANWRSPLLRVLLLGAPLMGNDVAHCFKGV</sequence>
<dbReference type="Proteomes" id="UP000054815">
    <property type="component" value="Unassembled WGS sequence"/>
</dbReference>
<comment type="caution">
    <text evidence="1">The sequence shown here is derived from an EMBL/GenBank/DDBJ whole genome shotgun (WGS) entry which is preliminary data.</text>
</comment>
<evidence type="ECO:0000313" key="1">
    <source>
        <dbReference type="EMBL" id="KRX88920.1"/>
    </source>
</evidence>